<keyword evidence="3 5" id="KW-0328">Glycosyltransferase</keyword>
<dbReference type="Proteomes" id="UP001291623">
    <property type="component" value="Unassembled WGS sequence"/>
</dbReference>
<dbReference type="EC" id="2.4.1.-" evidence="6"/>
<dbReference type="InterPro" id="IPR035595">
    <property type="entry name" value="UDP_glycos_trans_CS"/>
</dbReference>
<name>A0AAE1S762_9SOLA</name>
<dbReference type="FunFam" id="3.40.50.2000:FF:000087">
    <property type="entry name" value="Glycosyltransferase"/>
    <property type="match status" value="1"/>
</dbReference>
<dbReference type="FunFam" id="3.40.50.2000:FF:000037">
    <property type="entry name" value="Glycosyltransferase"/>
    <property type="match status" value="1"/>
</dbReference>
<comment type="similarity">
    <text evidence="2 5">Belongs to the UDP-glycosyltransferase family.</text>
</comment>
<sequence length="454" mass="51015">MSSQNKNKQLHITMFPWFALGHITPFLHLSNELAKRGHQISFLLPKKAQIQVENINLHPNLITFHFLKIPHVDGLPLGTETASDVPISLACHLATALDQMRDQIKILLVNLKPDIVFYDSAYWIPDIALEIGFKTVCYNVVCAASIAIVLVPARKSCTIEELMKPPKGYPPSEVVLHEHEARVLSFVFQEYGSGVMFFDRITTALARCDAIAIRTCRELEGHFCDYLSSQYNKPVLLTGSVLPEPSSKDRLVEKWANWLQKFRPGSVLFCAFGSQLVLEKGQFQELVLGIESTNLPFLIAVKSPLGVKTVEEALPEGFEERTKDKGIVYGDFVPQIGILNHSSIGCFVSHCGFGSMWESLMSECQVVLVPNLGDQILNTRLLANELKVAVEVERDENGWFTKENLCKTIKSVMDEGSELGQLVKKNHVKWKETLTRPGFMSGYIDEFMNNLHKL</sequence>
<evidence type="ECO:0000256" key="2">
    <source>
        <dbReference type="ARBA" id="ARBA00009995"/>
    </source>
</evidence>
<evidence type="ECO:0000256" key="3">
    <source>
        <dbReference type="ARBA" id="ARBA00022676"/>
    </source>
</evidence>
<dbReference type="AlphaFoldDB" id="A0AAE1S762"/>
<dbReference type="GO" id="GO:0009718">
    <property type="term" value="P:anthocyanin-containing compound biosynthetic process"/>
    <property type="evidence" value="ECO:0007669"/>
    <property type="project" value="UniProtKB-ARBA"/>
</dbReference>
<gene>
    <name evidence="8" type="ORF">RND71_015321</name>
</gene>
<dbReference type="GO" id="GO:0035251">
    <property type="term" value="F:UDP-glucosyltransferase activity"/>
    <property type="evidence" value="ECO:0007669"/>
    <property type="project" value="InterPro"/>
</dbReference>
<evidence type="ECO:0000256" key="1">
    <source>
        <dbReference type="ARBA" id="ARBA00004935"/>
    </source>
</evidence>
<dbReference type="InterPro" id="IPR050481">
    <property type="entry name" value="UDP-glycosyltransf_plant"/>
</dbReference>
<dbReference type="CDD" id="cd03784">
    <property type="entry name" value="GT1_Gtf-like"/>
    <property type="match status" value="1"/>
</dbReference>
<feature type="domain" description="Glycosyltransferase N-terminal" evidence="7">
    <location>
        <begin position="10"/>
        <end position="230"/>
    </location>
</feature>
<accession>A0AAE1S762</accession>
<dbReference type="SUPFAM" id="SSF53756">
    <property type="entry name" value="UDP-Glycosyltransferase/glycogen phosphorylase"/>
    <property type="match status" value="1"/>
</dbReference>
<comment type="caution">
    <text evidence="8">The sequence shown here is derived from an EMBL/GenBank/DDBJ whole genome shotgun (WGS) entry which is preliminary data.</text>
</comment>
<dbReference type="EMBL" id="JAVYJV010000008">
    <property type="protein sequence ID" value="KAK4363963.1"/>
    <property type="molecule type" value="Genomic_DNA"/>
</dbReference>
<dbReference type="InterPro" id="IPR058980">
    <property type="entry name" value="Glyco_transf_N"/>
</dbReference>
<keyword evidence="4 5" id="KW-0808">Transferase</keyword>
<evidence type="ECO:0000256" key="4">
    <source>
        <dbReference type="ARBA" id="ARBA00022679"/>
    </source>
</evidence>
<dbReference type="Pfam" id="PF26168">
    <property type="entry name" value="Glyco_transf_N"/>
    <property type="match status" value="1"/>
</dbReference>
<evidence type="ECO:0000313" key="9">
    <source>
        <dbReference type="Proteomes" id="UP001291623"/>
    </source>
</evidence>
<comment type="pathway">
    <text evidence="1">Pigment biosynthesis; anthocyanin biosynthesis.</text>
</comment>
<dbReference type="Gene3D" id="3.40.50.2000">
    <property type="entry name" value="Glycogen Phosphorylase B"/>
    <property type="match status" value="2"/>
</dbReference>
<reference evidence="8" key="1">
    <citation type="submission" date="2023-12" db="EMBL/GenBank/DDBJ databases">
        <title>Genome assembly of Anisodus tanguticus.</title>
        <authorList>
            <person name="Wang Y.-J."/>
        </authorList>
    </citation>
    <scope>NUCLEOTIDE SEQUENCE</scope>
    <source>
        <strain evidence="8">KB-2021</strain>
        <tissue evidence="8">Leaf</tissue>
    </source>
</reference>
<evidence type="ECO:0000313" key="8">
    <source>
        <dbReference type="EMBL" id="KAK4363963.1"/>
    </source>
</evidence>
<dbReference type="PANTHER" id="PTHR48049:SF91">
    <property type="entry name" value="UDP-GLYCOSYLTRANSFERASE 79B7-RELATED"/>
    <property type="match status" value="1"/>
</dbReference>
<organism evidence="8 9">
    <name type="scientific">Anisodus tanguticus</name>
    <dbReference type="NCBI Taxonomy" id="243964"/>
    <lineage>
        <taxon>Eukaryota</taxon>
        <taxon>Viridiplantae</taxon>
        <taxon>Streptophyta</taxon>
        <taxon>Embryophyta</taxon>
        <taxon>Tracheophyta</taxon>
        <taxon>Spermatophyta</taxon>
        <taxon>Magnoliopsida</taxon>
        <taxon>eudicotyledons</taxon>
        <taxon>Gunneridae</taxon>
        <taxon>Pentapetalae</taxon>
        <taxon>asterids</taxon>
        <taxon>lamiids</taxon>
        <taxon>Solanales</taxon>
        <taxon>Solanaceae</taxon>
        <taxon>Solanoideae</taxon>
        <taxon>Hyoscyameae</taxon>
        <taxon>Anisodus</taxon>
    </lineage>
</organism>
<dbReference type="PROSITE" id="PS00375">
    <property type="entry name" value="UDPGT"/>
    <property type="match status" value="1"/>
</dbReference>
<evidence type="ECO:0000259" key="7">
    <source>
        <dbReference type="Pfam" id="PF26168"/>
    </source>
</evidence>
<evidence type="ECO:0000256" key="5">
    <source>
        <dbReference type="RuleBase" id="RU003718"/>
    </source>
</evidence>
<proteinExistence type="inferred from homology"/>
<protein>
    <recommendedName>
        <fullName evidence="6">Glycosyltransferase</fullName>
        <ecNumber evidence="6">2.4.1.-</ecNumber>
    </recommendedName>
</protein>
<evidence type="ECO:0000256" key="6">
    <source>
        <dbReference type="RuleBase" id="RU362057"/>
    </source>
</evidence>
<dbReference type="InterPro" id="IPR002213">
    <property type="entry name" value="UDP_glucos_trans"/>
</dbReference>
<keyword evidence="9" id="KW-1185">Reference proteome</keyword>
<dbReference type="PANTHER" id="PTHR48049">
    <property type="entry name" value="GLYCOSYLTRANSFERASE"/>
    <property type="match status" value="1"/>
</dbReference>
<dbReference type="Pfam" id="PF00201">
    <property type="entry name" value="UDPGT"/>
    <property type="match status" value="1"/>
</dbReference>